<dbReference type="EMBL" id="KE720951">
    <property type="protein sequence ID" value="ERF73430.1"/>
    <property type="molecule type" value="Genomic_DNA"/>
</dbReference>
<evidence type="ECO:0000256" key="6">
    <source>
        <dbReference type="RuleBase" id="RU000461"/>
    </source>
</evidence>
<dbReference type="GO" id="GO:0020037">
    <property type="term" value="F:heme binding"/>
    <property type="evidence" value="ECO:0007669"/>
    <property type="project" value="InterPro"/>
</dbReference>
<dbReference type="SUPFAM" id="SSF48264">
    <property type="entry name" value="Cytochrome P450"/>
    <property type="match status" value="1"/>
</dbReference>
<dbReference type="PANTHER" id="PTHR24305">
    <property type="entry name" value="CYTOCHROME P450"/>
    <property type="match status" value="1"/>
</dbReference>
<dbReference type="OMA" id="SWANPIR"/>
<evidence type="ECO:0000256" key="5">
    <source>
        <dbReference type="PIRSR" id="PIRSR602401-1"/>
    </source>
</evidence>
<evidence type="ECO:0008006" key="10">
    <source>
        <dbReference type="Google" id="ProtNLM"/>
    </source>
</evidence>
<proteinExistence type="inferred from homology"/>
<dbReference type="AlphaFoldDB" id="U1HSB6"/>
<dbReference type="eggNOG" id="KOG0158">
    <property type="taxonomic scope" value="Eukaryota"/>
</dbReference>
<keyword evidence="6" id="KW-0503">Monooxygenase</keyword>
<name>U1HSB6_ENDPU</name>
<dbReference type="Proteomes" id="UP000019373">
    <property type="component" value="Unassembled WGS sequence"/>
</dbReference>
<keyword evidence="7" id="KW-0472">Membrane</keyword>
<dbReference type="GeneID" id="19239087"/>
<dbReference type="Pfam" id="PF00067">
    <property type="entry name" value="p450"/>
    <property type="match status" value="1"/>
</dbReference>
<keyword evidence="7" id="KW-1133">Transmembrane helix</keyword>
<organism evidence="8 9">
    <name type="scientific">Endocarpon pusillum (strain Z07020 / HMAS-L-300199)</name>
    <name type="common">Lichen-forming fungus</name>
    <dbReference type="NCBI Taxonomy" id="1263415"/>
    <lineage>
        <taxon>Eukaryota</taxon>
        <taxon>Fungi</taxon>
        <taxon>Dikarya</taxon>
        <taxon>Ascomycota</taxon>
        <taxon>Pezizomycotina</taxon>
        <taxon>Eurotiomycetes</taxon>
        <taxon>Chaetothyriomycetidae</taxon>
        <taxon>Verrucariales</taxon>
        <taxon>Verrucariaceae</taxon>
        <taxon>Endocarpon</taxon>
    </lineage>
</organism>
<evidence type="ECO:0000313" key="9">
    <source>
        <dbReference type="Proteomes" id="UP000019373"/>
    </source>
</evidence>
<dbReference type="InterPro" id="IPR036396">
    <property type="entry name" value="Cyt_P450_sf"/>
</dbReference>
<protein>
    <recommendedName>
        <fullName evidence="10">Cytochrome P450</fullName>
    </recommendedName>
</protein>
<dbReference type="InterPro" id="IPR017972">
    <property type="entry name" value="Cyt_P450_CS"/>
</dbReference>
<reference evidence="9" key="1">
    <citation type="journal article" date="2014" name="BMC Genomics">
        <title>Genome characteristics reveal the impact of lichenization on lichen-forming fungus Endocarpon pusillum Hedwig (Verrucariales, Ascomycota).</title>
        <authorList>
            <person name="Wang Y.-Y."/>
            <person name="Liu B."/>
            <person name="Zhang X.-Y."/>
            <person name="Zhou Q.-M."/>
            <person name="Zhang T."/>
            <person name="Li H."/>
            <person name="Yu Y.-F."/>
            <person name="Zhang X.-L."/>
            <person name="Hao X.-Y."/>
            <person name="Wang M."/>
            <person name="Wang L."/>
            <person name="Wei J.-C."/>
        </authorList>
    </citation>
    <scope>NUCLEOTIDE SEQUENCE [LARGE SCALE GENOMIC DNA]</scope>
    <source>
        <strain evidence="9">Z07020 / HMAS-L-300199</strain>
    </source>
</reference>
<dbReference type="OrthoDB" id="3945418at2759"/>
<dbReference type="PROSITE" id="PS00086">
    <property type="entry name" value="CYTOCHROME_P450"/>
    <property type="match status" value="1"/>
</dbReference>
<keyword evidence="9" id="KW-1185">Reference proteome</keyword>
<keyword evidence="7" id="KW-0812">Transmembrane</keyword>
<evidence type="ECO:0000256" key="2">
    <source>
        <dbReference type="ARBA" id="ARBA00022723"/>
    </source>
</evidence>
<dbReference type="RefSeq" id="XP_007800858.1">
    <property type="nucleotide sequence ID" value="XM_007802667.1"/>
</dbReference>
<feature type="transmembrane region" description="Helical" evidence="7">
    <location>
        <begin position="12"/>
        <end position="33"/>
    </location>
</feature>
<dbReference type="InterPro" id="IPR001128">
    <property type="entry name" value="Cyt_P450"/>
</dbReference>
<dbReference type="PANTHER" id="PTHR24305:SF156">
    <property type="entry name" value="P450, PUTATIVE (EUROFUNG)-RELATED"/>
    <property type="match status" value="1"/>
</dbReference>
<dbReference type="GO" id="GO:0004497">
    <property type="term" value="F:monooxygenase activity"/>
    <property type="evidence" value="ECO:0007669"/>
    <property type="project" value="UniProtKB-KW"/>
</dbReference>
<comment type="similarity">
    <text evidence="6">Belongs to the cytochrome P450 family.</text>
</comment>
<comment type="cofactor">
    <cofactor evidence="1 5">
        <name>heme</name>
        <dbReference type="ChEBI" id="CHEBI:30413"/>
    </cofactor>
</comment>
<dbReference type="GO" id="GO:0016705">
    <property type="term" value="F:oxidoreductase activity, acting on paired donors, with incorporation or reduction of molecular oxygen"/>
    <property type="evidence" value="ECO:0007669"/>
    <property type="project" value="InterPro"/>
</dbReference>
<dbReference type="HOGENOM" id="CLU_001570_14_2_1"/>
<keyword evidence="3 6" id="KW-0560">Oxidoreductase</keyword>
<dbReference type="InterPro" id="IPR050121">
    <property type="entry name" value="Cytochrome_P450_monoxygenase"/>
</dbReference>
<sequence>MAFHNIVLDQLVFHHVRFILLTPMLLLLIRSIYRIFFHPLSHIPGPWLSVCTSTWLNYHAWVGDECTAVHKLHLKYGSIVRTGPNDVDIVDGEALNTIYVEKGGFRKASCYANFDIDGHKSIFSHVDPSERAPRAKAVLPLFSTGSLRAGSKTIYRCVDRMVVRMKEGAKTGKSVNILNLTRSLAADVVTAYLFDDSYGGLEETDGEMSASGMVNAFVAVGRFFYLPNWMFQLLERTYEKILPDHEVNMSISKVDSFIAAVVDRSRTDKKLKGYYPARLMESGFSVSEARAQCKDLMFAGTDSTGMNLATICFMLAKHPGKYARLRNELLERQPDESELQSLPYMKGVIKEGLRLSMANPSRLPRVVPPSGWMFKGTFMPSNTIVSCTPFELHLNPDVFEDPYEFKPERWETPTDEMSRDSIWFGLGTRQCIARNLATMELFCAVQRLVQENVLEGAHCCQERIEILEWFNSKVKKEKIELMWS</sequence>
<gene>
    <name evidence="8" type="ORF">EPUS_04053</name>
</gene>
<dbReference type="PRINTS" id="PR00385">
    <property type="entry name" value="P450"/>
</dbReference>
<dbReference type="PRINTS" id="PR00463">
    <property type="entry name" value="EP450I"/>
</dbReference>
<dbReference type="Gene3D" id="1.10.630.10">
    <property type="entry name" value="Cytochrome P450"/>
    <property type="match status" value="1"/>
</dbReference>
<feature type="binding site" description="axial binding residue" evidence="5">
    <location>
        <position position="431"/>
    </location>
    <ligand>
        <name>heme</name>
        <dbReference type="ChEBI" id="CHEBI:30413"/>
    </ligand>
    <ligandPart>
        <name>Fe</name>
        <dbReference type="ChEBI" id="CHEBI:18248"/>
    </ligandPart>
</feature>
<dbReference type="GO" id="GO:0005506">
    <property type="term" value="F:iron ion binding"/>
    <property type="evidence" value="ECO:0007669"/>
    <property type="project" value="InterPro"/>
</dbReference>
<evidence type="ECO:0000256" key="4">
    <source>
        <dbReference type="ARBA" id="ARBA00023004"/>
    </source>
</evidence>
<accession>U1HSB6</accession>
<evidence type="ECO:0000313" key="8">
    <source>
        <dbReference type="EMBL" id="ERF73430.1"/>
    </source>
</evidence>
<keyword evidence="5 6" id="KW-0349">Heme</keyword>
<keyword evidence="2 5" id="KW-0479">Metal-binding</keyword>
<dbReference type="CDD" id="cd11062">
    <property type="entry name" value="CYP58-like"/>
    <property type="match status" value="1"/>
</dbReference>
<evidence type="ECO:0000256" key="1">
    <source>
        <dbReference type="ARBA" id="ARBA00001971"/>
    </source>
</evidence>
<evidence type="ECO:0000256" key="3">
    <source>
        <dbReference type="ARBA" id="ARBA00023002"/>
    </source>
</evidence>
<dbReference type="InterPro" id="IPR002401">
    <property type="entry name" value="Cyt_P450_E_grp-I"/>
</dbReference>
<evidence type="ECO:0000256" key="7">
    <source>
        <dbReference type="SAM" id="Phobius"/>
    </source>
</evidence>
<keyword evidence="4 5" id="KW-0408">Iron</keyword>